<evidence type="ECO:0000313" key="7">
    <source>
        <dbReference type="Proteomes" id="UP001150062"/>
    </source>
</evidence>
<feature type="compositionally biased region" description="Basic residues" evidence="4">
    <location>
        <begin position="198"/>
        <end position="208"/>
    </location>
</feature>
<feature type="compositionally biased region" description="Basic and acidic residues" evidence="4">
    <location>
        <begin position="10"/>
        <end position="21"/>
    </location>
</feature>
<feature type="region of interest" description="Disordered" evidence="4">
    <location>
        <begin position="469"/>
        <end position="497"/>
    </location>
</feature>
<feature type="compositionally biased region" description="Basic residues" evidence="4">
    <location>
        <begin position="75"/>
        <end position="85"/>
    </location>
</feature>
<dbReference type="Gene3D" id="2.30.30.1020">
    <property type="entry name" value="CCR4-NOT complex subunit 2/3/5, C-terminal domain"/>
    <property type="match status" value="1"/>
</dbReference>
<evidence type="ECO:0000313" key="6">
    <source>
        <dbReference type="EMBL" id="KAJ6248172.1"/>
    </source>
</evidence>
<evidence type="ECO:0000256" key="2">
    <source>
        <dbReference type="ARBA" id="ARBA00023015"/>
    </source>
</evidence>
<feature type="compositionally biased region" description="Basic and acidic residues" evidence="4">
    <location>
        <begin position="177"/>
        <end position="197"/>
    </location>
</feature>
<feature type="region of interest" description="Disordered" evidence="4">
    <location>
        <begin position="241"/>
        <end position="456"/>
    </location>
</feature>
<feature type="compositionally biased region" description="Low complexity" evidence="4">
    <location>
        <begin position="323"/>
        <end position="334"/>
    </location>
</feature>
<feature type="compositionally biased region" description="Low complexity" evidence="4">
    <location>
        <begin position="116"/>
        <end position="132"/>
    </location>
</feature>
<dbReference type="EMBL" id="JAOAOG010000116">
    <property type="protein sequence ID" value="KAJ6248172.1"/>
    <property type="molecule type" value="Genomic_DNA"/>
</dbReference>
<feature type="compositionally biased region" description="Basic and acidic residues" evidence="4">
    <location>
        <begin position="354"/>
        <end position="369"/>
    </location>
</feature>
<feature type="domain" description="NOT2/NOT3/NOT5 C-terminal" evidence="5">
    <location>
        <begin position="560"/>
        <end position="680"/>
    </location>
</feature>
<feature type="region of interest" description="Disordered" evidence="4">
    <location>
        <begin position="70"/>
        <end position="209"/>
    </location>
</feature>
<comment type="caution">
    <text evidence="6">The sequence shown here is derived from an EMBL/GenBank/DDBJ whole genome shotgun (WGS) entry which is preliminary data.</text>
</comment>
<keyword evidence="2" id="KW-0805">Transcription regulation</keyword>
<dbReference type="InterPro" id="IPR038635">
    <property type="entry name" value="CCR4-NOT_su2/3/5_C_sf"/>
</dbReference>
<feature type="compositionally biased region" description="Low complexity" evidence="4">
    <location>
        <begin position="382"/>
        <end position="391"/>
    </location>
</feature>
<feature type="compositionally biased region" description="Basic residues" evidence="4">
    <location>
        <begin position="291"/>
        <end position="307"/>
    </location>
</feature>
<evidence type="ECO:0000256" key="1">
    <source>
        <dbReference type="ARBA" id="ARBA00007682"/>
    </source>
</evidence>
<feature type="compositionally biased region" description="Basic residues" evidence="4">
    <location>
        <begin position="142"/>
        <end position="158"/>
    </location>
</feature>
<keyword evidence="7" id="KW-1185">Reference proteome</keyword>
<dbReference type="Pfam" id="PF04153">
    <property type="entry name" value="NOT2_3_5_C"/>
    <property type="match status" value="1"/>
</dbReference>
<dbReference type="InterPro" id="IPR040168">
    <property type="entry name" value="Not2/3/5"/>
</dbReference>
<feature type="compositionally biased region" description="Low complexity" evidence="4">
    <location>
        <begin position="471"/>
        <end position="482"/>
    </location>
</feature>
<protein>
    <submittedName>
        <fullName evidence="6">Ccr4-not transcription complex subunit 2</fullName>
    </submittedName>
</protein>
<feature type="compositionally biased region" description="Basic residues" evidence="4">
    <location>
        <begin position="370"/>
        <end position="381"/>
    </location>
</feature>
<organism evidence="6 7">
    <name type="scientific">Anaeramoeba flamelloides</name>
    <dbReference type="NCBI Taxonomy" id="1746091"/>
    <lineage>
        <taxon>Eukaryota</taxon>
        <taxon>Metamonada</taxon>
        <taxon>Anaeramoebidae</taxon>
        <taxon>Anaeramoeba</taxon>
    </lineage>
</organism>
<proteinExistence type="inferred from homology"/>
<dbReference type="InterPro" id="IPR007282">
    <property type="entry name" value="NOT2/3/5_C"/>
</dbReference>
<feature type="compositionally biased region" description="Low complexity" evidence="4">
    <location>
        <begin position="400"/>
        <end position="456"/>
    </location>
</feature>
<evidence type="ECO:0000256" key="4">
    <source>
        <dbReference type="SAM" id="MobiDB-lite"/>
    </source>
</evidence>
<keyword evidence="3" id="KW-0804">Transcription</keyword>
<comment type="similarity">
    <text evidence="1">Belongs to the CNOT2/3/5 family.</text>
</comment>
<feature type="compositionally biased region" description="Basic and acidic residues" evidence="4">
    <location>
        <begin position="86"/>
        <end position="99"/>
    </location>
</feature>
<feature type="compositionally biased region" description="Basic residues" evidence="4">
    <location>
        <begin position="100"/>
        <end position="109"/>
    </location>
</feature>
<accession>A0ABQ8YUL7</accession>
<name>A0ABQ8YUL7_9EUKA</name>
<evidence type="ECO:0000259" key="5">
    <source>
        <dbReference type="Pfam" id="PF04153"/>
    </source>
</evidence>
<evidence type="ECO:0000256" key="3">
    <source>
        <dbReference type="ARBA" id="ARBA00023163"/>
    </source>
</evidence>
<reference evidence="6" key="1">
    <citation type="submission" date="2022-08" db="EMBL/GenBank/DDBJ databases">
        <title>Novel sulfate-reducing endosymbionts in the free-living metamonad Anaeramoeba.</title>
        <authorList>
            <person name="Jerlstrom-Hultqvist J."/>
            <person name="Cepicka I."/>
            <person name="Gallot-Lavallee L."/>
            <person name="Salas-Leiva D."/>
            <person name="Curtis B.A."/>
            <person name="Zahonova K."/>
            <person name="Pipaliya S."/>
            <person name="Dacks J."/>
            <person name="Roger A.J."/>
        </authorList>
    </citation>
    <scope>NUCLEOTIDE SEQUENCE</scope>
    <source>
        <strain evidence="6">Schooner1</strain>
    </source>
</reference>
<feature type="region of interest" description="Disordered" evidence="4">
    <location>
        <begin position="1"/>
        <end position="29"/>
    </location>
</feature>
<feature type="compositionally biased region" description="Acidic residues" evidence="4">
    <location>
        <begin position="313"/>
        <end position="322"/>
    </location>
</feature>
<dbReference type="Proteomes" id="UP001150062">
    <property type="component" value="Unassembled WGS sequence"/>
</dbReference>
<dbReference type="PANTHER" id="PTHR23326">
    <property type="entry name" value="CCR4 NOT-RELATED"/>
    <property type="match status" value="1"/>
</dbReference>
<gene>
    <name evidence="6" type="ORF">M0813_17832</name>
</gene>
<sequence length="682" mass="80990">MSNPNWPSLKKSEITKTHSLSEKNLQNLNKTKNDIFFETLQNDFANNKKENNKTFKKNLEQDIYRMYVFGETPQKKKRGGRRRRKESKEKTPTKNNDKNKNKKTPKKKVIEKSNSTPTKQNQKQTNNNTNNKPTRKIEQEHNRKKQTPQKTTNKKKNKTNNSKTPNRKKTNNSNKDLGIEFEKLTQSEGRRNKNQDKKRIKGGGRAKNQRQQIKELINNDPKNIDLSHQPNHLRRLNSMGVGFQQQQQQQQRRRQEDRPFQINEEEFPALGVKPKPNKLRRSQSQRDKVSPKRKNQKKGSKKRNQKKIKIEFDDFLSVDPNEDNGYNNNRNQNNQEWDQFKQSNKNNSKRKKDSNKQDNSRTPNKEKTKQKQNQKKNKNQKQKQNQNQNSAQKRKKKQNKNQTQTQTQTQNQSQSQNQNKNKAKNQNQNQNQKQKQKINQKQNQSQNQNKNKNKNTFNEENSEKLSFESYKNQNQNQNNKQKQFTKNEKTVDYSNTDSDFDSEILNYSSEEETEEMKEKYLLKGLLKTMKMSDSNLNTLMFGIDLQTLDLDLNTSDTLYSHFDSPWGSKDYQENVDFEIPEYYTLNPPPVLTLDQISHFSDMLLLYIFYSSPRDALQIAATEQLIYRGWMYHKELSIWLIQDPETKQNEKEIQNPSTFLFFNPDNWEIVRQTNFTLKSEDVL</sequence>